<keyword evidence="3" id="KW-0540">Nuclease</keyword>
<dbReference type="EMBL" id="BAABHJ010000004">
    <property type="protein sequence ID" value="GAA4604526.1"/>
    <property type="molecule type" value="Genomic_DNA"/>
</dbReference>
<evidence type="ECO:0000313" key="4">
    <source>
        <dbReference type="Proteomes" id="UP001500212"/>
    </source>
</evidence>
<keyword evidence="1" id="KW-0472">Membrane</keyword>
<keyword evidence="1" id="KW-0812">Transmembrane</keyword>
<proteinExistence type="predicted"/>
<keyword evidence="3" id="KW-0378">Hydrolase</keyword>
<keyword evidence="3" id="KW-0255">Endonuclease</keyword>
<keyword evidence="1" id="KW-1133">Transmembrane helix</keyword>
<keyword evidence="4" id="KW-1185">Reference proteome</keyword>
<feature type="domain" description="Endonuclease/exonuclease/phosphatase" evidence="2">
    <location>
        <begin position="95"/>
        <end position="301"/>
    </location>
</feature>
<dbReference type="GO" id="GO:0004519">
    <property type="term" value="F:endonuclease activity"/>
    <property type="evidence" value="ECO:0007669"/>
    <property type="project" value="UniProtKB-KW"/>
</dbReference>
<feature type="transmembrane region" description="Helical" evidence="1">
    <location>
        <begin position="60"/>
        <end position="80"/>
    </location>
</feature>
<evidence type="ECO:0000259" key="2">
    <source>
        <dbReference type="Pfam" id="PF03372"/>
    </source>
</evidence>
<dbReference type="Proteomes" id="UP001500212">
    <property type="component" value="Unassembled WGS sequence"/>
</dbReference>
<evidence type="ECO:0000256" key="1">
    <source>
        <dbReference type="SAM" id="Phobius"/>
    </source>
</evidence>
<dbReference type="InterPro" id="IPR036691">
    <property type="entry name" value="Endo/exonu/phosph_ase_sf"/>
</dbReference>
<sequence length="311" mass="33139">MLVRWSVVILALWAVARLTGGDRISFLTGILVPVLAFTPYAAALSTVFIGCALVLRRWRALAVTVAVTAAFAIAVVPRAVGGSGPAADGPSLRVLTANLRLGLADPHAIVGLVRRTGADVLSVQEFTARADAGLDRAGLTRLLPYKVAMPMAGAQGTALYARHPLRALPTFPVSEIGLAMPHAEMRLPGGRRVELFGVHLARPLSPSGVGQWRRAFVLLPGARHGVVRILAGDFNATLDHAPLRGLLGEGYADAADLTGKGLVPTFRKAWWVPPITLDHILVDARCAVRRADVYALPRSDHRAVFARVRLP</sequence>
<dbReference type="Gene3D" id="3.60.10.10">
    <property type="entry name" value="Endonuclease/exonuclease/phosphatase"/>
    <property type="match status" value="1"/>
</dbReference>
<feature type="transmembrane region" description="Helical" evidence="1">
    <location>
        <begin position="31"/>
        <end position="55"/>
    </location>
</feature>
<dbReference type="SUPFAM" id="SSF56219">
    <property type="entry name" value="DNase I-like"/>
    <property type="match status" value="1"/>
</dbReference>
<gene>
    <name evidence="3" type="ORF">GCM10023195_15440</name>
</gene>
<comment type="caution">
    <text evidence="3">The sequence shown here is derived from an EMBL/GenBank/DDBJ whole genome shotgun (WGS) entry which is preliminary data.</text>
</comment>
<dbReference type="Pfam" id="PF03372">
    <property type="entry name" value="Exo_endo_phos"/>
    <property type="match status" value="1"/>
</dbReference>
<organism evidence="3 4">
    <name type="scientific">Actinoallomurus liliacearum</name>
    <dbReference type="NCBI Taxonomy" id="1080073"/>
    <lineage>
        <taxon>Bacteria</taxon>
        <taxon>Bacillati</taxon>
        <taxon>Actinomycetota</taxon>
        <taxon>Actinomycetes</taxon>
        <taxon>Streptosporangiales</taxon>
        <taxon>Thermomonosporaceae</taxon>
        <taxon>Actinoallomurus</taxon>
    </lineage>
</organism>
<accession>A0ABP8TCK4</accession>
<dbReference type="InterPro" id="IPR005135">
    <property type="entry name" value="Endo/exonuclease/phosphatase"/>
</dbReference>
<evidence type="ECO:0000313" key="3">
    <source>
        <dbReference type="EMBL" id="GAA4604526.1"/>
    </source>
</evidence>
<reference evidence="4" key="1">
    <citation type="journal article" date="2019" name="Int. J. Syst. Evol. Microbiol.">
        <title>The Global Catalogue of Microorganisms (GCM) 10K type strain sequencing project: providing services to taxonomists for standard genome sequencing and annotation.</title>
        <authorList>
            <consortium name="The Broad Institute Genomics Platform"/>
            <consortium name="The Broad Institute Genome Sequencing Center for Infectious Disease"/>
            <person name="Wu L."/>
            <person name="Ma J."/>
        </authorList>
    </citation>
    <scope>NUCLEOTIDE SEQUENCE [LARGE SCALE GENOMIC DNA]</scope>
    <source>
        <strain evidence="4">JCM 17938</strain>
    </source>
</reference>
<name>A0ABP8TCK4_9ACTN</name>
<protein>
    <submittedName>
        <fullName evidence="3">Endonuclease/exonuclease/phosphatase family protein</fullName>
    </submittedName>
</protein>